<evidence type="ECO:0000256" key="4">
    <source>
        <dbReference type="ARBA" id="ARBA00022475"/>
    </source>
</evidence>
<dbReference type="PANTHER" id="PTHR30413">
    <property type="entry name" value="INNER MEMBRANE TRANSPORT PERMEASE"/>
    <property type="match status" value="1"/>
</dbReference>
<dbReference type="PROSITE" id="PS51012">
    <property type="entry name" value="ABC_TM2"/>
    <property type="match status" value="1"/>
</dbReference>
<dbReference type="InterPro" id="IPR047817">
    <property type="entry name" value="ABC2_TM_bact-type"/>
</dbReference>
<evidence type="ECO:0000256" key="9">
    <source>
        <dbReference type="ARBA" id="ARBA00023047"/>
    </source>
</evidence>
<dbReference type="GO" id="GO:0043190">
    <property type="term" value="C:ATP-binding cassette (ABC) transporter complex"/>
    <property type="evidence" value="ECO:0007669"/>
    <property type="project" value="InterPro"/>
</dbReference>
<evidence type="ECO:0000313" key="14">
    <source>
        <dbReference type="Proteomes" id="UP000501726"/>
    </source>
</evidence>
<dbReference type="EMBL" id="AP021889">
    <property type="protein sequence ID" value="BBP46174.1"/>
    <property type="molecule type" value="Genomic_DNA"/>
</dbReference>
<evidence type="ECO:0000256" key="3">
    <source>
        <dbReference type="ARBA" id="ARBA00022448"/>
    </source>
</evidence>
<proteinExistence type="inferred from homology"/>
<dbReference type="RefSeq" id="WP_173272530.1">
    <property type="nucleotide sequence ID" value="NZ_AP021889.1"/>
</dbReference>
<keyword evidence="4 11" id="KW-1003">Cell membrane</keyword>
<dbReference type="GO" id="GO:0140359">
    <property type="term" value="F:ABC-type transporter activity"/>
    <property type="evidence" value="ECO:0007669"/>
    <property type="project" value="InterPro"/>
</dbReference>
<comment type="similarity">
    <text evidence="2 11">Belongs to the ABC-2 integral membrane protein family.</text>
</comment>
<sequence length="261" mass="29855">MQVRSAWQVTRNVYYALFMREVLTRLFANRMAWFWLFVEPILFVVVMVGLRSFIRVMDQIGGVDMIPWMIIGLAAFFMFRDGMNNGMNAIGAGKALFAYRQLKPIDTVIVRIFTIGLLHLLVLLIFVIGMLLLGFTMTPHNLLLSMGAWLTLWFFGLGVGLTLAVVTQFATEFGKIINVLSLPLMILSGAFLPFHHMPHAIQEILLWNPVLHAIELIRIGFFEGYWTLSGINYQYLFIWTVGSVFLGISLNLRFEARLKVK</sequence>
<protein>
    <recommendedName>
        <fullName evidence="11">Transport permease protein</fullName>
    </recommendedName>
</protein>
<comment type="subcellular location">
    <subcellularLocation>
        <location evidence="11">Cell inner membrane</location>
        <topology evidence="11">Multi-pass membrane protein</topology>
    </subcellularLocation>
    <subcellularLocation>
        <location evidence="1">Cell membrane</location>
        <topology evidence="1">Multi-pass membrane protein</topology>
    </subcellularLocation>
</comment>
<evidence type="ECO:0000256" key="8">
    <source>
        <dbReference type="ARBA" id="ARBA00022989"/>
    </source>
</evidence>
<name>A0A6F8PVZ3_9GAMM</name>
<evidence type="ECO:0000313" key="13">
    <source>
        <dbReference type="EMBL" id="BBP46174.1"/>
    </source>
</evidence>
<keyword evidence="3 11" id="KW-0813">Transport</keyword>
<evidence type="ECO:0000256" key="5">
    <source>
        <dbReference type="ARBA" id="ARBA00022597"/>
    </source>
</evidence>
<keyword evidence="9" id="KW-0625">Polysaccharide transport</keyword>
<evidence type="ECO:0000256" key="7">
    <source>
        <dbReference type="ARBA" id="ARBA00022903"/>
    </source>
</evidence>
<evidence type="ECO:0000256" key="1">
    <source>
        <dbReference type="ARBA" id="ARBA00004651"/>
    </source>
</evidence>
<dbReference type="InterPro" id="IPR013525">
    <property type="entry name" value="ABC2_TM"/>
</dbReference>
<dbReference type="GO" id="GO:0015774">
    <property type="term" value="P:polysaccharide transport"/>
    <property type="evidence" value="ECO:0007669"/>
    <property type="project" value="UniProtKB-KW"/>
</dbReference>
<keyword evidence="8 11" id="KW-1133">Transmembrane helix</keyword>
<evidence type="ECO:0000256" key="11">
    <source>
        <dbReference type="RuleBase" id="RU361157"/>
    </source>
</evidence>
<feature type="transmembrane region" description="Helical" evidence="11">
    <location>
        <begin position="108"/>
        <end position="135"/>
    </location>
</feature>
<dbReference type="KEGG" id="tse:THMIRHAS_15470"/>
<dbReference type="GO" id="GO:0015920">
    <property type="term" value="P:lipopolysaccharide transport"/>
    <property type="evidence" value="ECO:0007669"/>
    <property type="project" value="TreeGrafter"/>
</dbReference>
<evidence type="ECO:0000256" key="6">
    <source>
        <dbReference type="ARBA" id="ARBA00022692"/>
    </source>
</evidence>
<keyword evidence="5" id="KW-0762">Sugar transport</keyword>
<feature type="transmembrane region" description="Helical" evidence="11">
    <location>
        <begin position="62"/>
        <end position="79"/>
    </location>
</feature>
<keyword evidence="7" id="KW-0972">Capsule biogenesis/degradation</keyword>
<gene>
    <name evidence="13" type="primary">kpsM</name>
    <name evidence="13" type="ORF">THMIRHAS_15470</name>
</gene>
<evidence type="ECO:0000259" key="12">
    <source>
        <dbReference type="PROSITE" id="PS51012"/>
    </source>
</evidence>
<dbReference type="PANTHER" id="PTHR30413:SF10">
    <property type="entry name" value="CAPSULE POLYSACCHARIDE EXPORT INNER-MEMBRANE PROTEIN CTRC"/>
    <property type="match status" value="1"/>
</dbReference>
<feature type="transmembrane region" description="Helical" evidence="11">
    <location>
        <begin position="233"/>
        <end position="252"/>
    </location>
</feature>
<accession>A0A6F8PVZ3</accession>
<feature type="transmembrane region" description="Helical" evidence="11">
    <location>
        <begin position="147"/>
        <end position="170"/>
    </location>
</feature>
<organism evidence="13 14">
    <name type="scientific">Thiosulfatimonas sediminis</name>
    <dbReference type="NCBI Taxonomy" id="2675054"/>
    <lineage>
        <taxon>Bacteria</taxon>
        <taxon>Pseudomonadati</taxon>
        <taxon>Pseudomonadota</taxon>
        <taxon>Gammaproteobacteria</taxon>
        <taxon>Thiotrichales</taxon>
        <taxon>Piscirickettsiaceae</taxon>
        <taxon>Thiosulfatimonas</taxon>
    </lineage>
</organism>
<dbReference type="PIRSF" id="PIRSF006648">
    <property type="entry name" value="DrrB"/>
    <property type="match status" value="1"/>
</dbReference>
<evidence type="ECO:0000256" key="10">
    <source>
        <dbReference type="ARBA" id="ARBA00023136"/>
    </source>
</evidence>
<feature type="domain" description="ABC transmembrane type-2" evidence="12">
    <location>
        <begin position="31"/>
        <end position="256"/>
    </location>
</feature>
<dbReference type="Pfam" id="PF01061">
    <property type="entry name" value="ABC2_membrane"/>
    <property type="match status" value="1"/>
</dbReference>
<dbReference type="Proteomes" id="UP000501726">
    <property type="component" value="Chromosome"/>
</dbReference>
<evidence type="ECO:0000256" key="2">
    <source>
        <dbReference type="ARBA" id="ARBA00007783"/>
    </source>
</evidence>
<reference evidence="14" key="1">
    <citation type="submission" date="2019-11" db="EMBL/GenBank/DDBJ databases">
        <title>Isolation and characterization of two novel species in the genus Thiomicrorhabdus.</title>
        <authorList>
            <person name="Mochizuki J."/>
            <person name="Kojima H."/>
            <person name="Fukui M."/>
        </authorList>
    </citation>
    <scope>NUCLEOTIDE SEQUENCE [LARGE SCALE GENOMIC DNA]</scope>
    <source>
        <strain evidence="14">aks77</strain>
    </source>
</reference>
<keyword evidence="6 11" id="KW-0812">Transmembrane</keyword>
<feature type="transmembrane region" description="Helical" evidence="11">
    <location>
        <begin position="32"/>
        <end position="50"/>
    </location>
</feature>
<dbReference type="AlphaFoldDB" id="A0A6F8PVZ3"/>
<feature type="transmembrane region" description="Helical" evidence="11">
    <location>
        <begin position="176"/>
        <end position="194"/>
    </location>
</feature>
<keyword evidence="14" id="KW-1185">Reference proteome</keyword>
<dbReference type="InterPro" id="IPR000412">
    <property type="entry name" value="ABC_2_transport"/>
</dbReference>
<keyword evidence="10 11" id="KW-0472">Membrane</keyword>